<comment type="caution">
    <text evidence="1">The sequence shown here is derived from an EMBL/GenBank/DDBJ whole genome shotgun (WGS) entry which is preliminary data.</text>
</comment>
<dbReference type="Proteomes" id="UP000295110">
    <property type="component" value="Unassembled WGS sequence"/>
</dbReference>
<accession>A0A4R3UKD3</accession>
<gene>
    <name evidence="1" type="ORF">EV671_103236</name>
</gene>
<organism evidence="1 2">
    <name type="scientific">Roseateles saccharophilus</name>
    <name type="common">Pseudomonas saccharophila</name>
    <dbReference type="NCBI Taxonomy" id="304"/>
    <lineage>
        <taxon>Bacteria</taxon>
        <taxon>Pseudomonadati</taxon>
        <taxon>Pseudomonadota</taxon>
        <taxon>Betaproteobacteria</taxon>
        <taxon>Burkholderiales</taxon>
        <taxon>Sphaerotilaceae</taxon>
        <taxon>Roseateles</taxon>
    </lineage>
</organism>
<evidence type="ECO:0000313" key="2">
    <source>
        <dbReference type="Proteomes" id="UP000295110"/>
    </source>
</evidence>
<reference evidence="1 2" key="1">
    <citation type="submission" date="2019-03" db="EMBL/GenBank/DDBJ databases">
        <title>Genomic Encyclopedia of Type Strains, Phase IV (KMG-IV): sequencing the most valuable type-strain genomes for metagenomic binning, comparative biology and taxonomic classification.</title>
        <authorList>
            <person name="Goeker M."/>
        </authorList>
    </citation>
    <scope>NUCLEOTIDE SEQUENCE [LARGE SCALE GENOMIC DNA]</scope>
    <source>
        <strain evidence="1 2">DSM 654</strain>
    </source>
</reference>
<sequence length="166" mass="18638">MAWEKFEMRWRRPRPRPIQVVALAGSVLAAGTVLMMFNRMSGFMGRTRAEPQLIATVDLRLGNTLLAADRGEAQARADIEAGLLQLQTFAPAEPQTRAEAAKTRQWKQRFGVTRLHKTEARTPVAEAYADGYNRVMLAEIERRHGRSALDELLHGQDRATTGEPRS</sequence>
<evidence type="ECO:0000313" key="1">
    <source>
        <dbReference type="EMBL" id="TCU89857.1"/>
    </source>
</evidence>
<proteinExistence type="predicted"/>
<dbReference type="AlphaFoldDB" id="A0A4R3UKD3"/>
<name>A0A4R3UKD3_ROSSA</name>
<keyword evidence="2" id="KW-1185">Reference proteome</keyword>
<dbReference type="EMBL" id="SMBU01000032">
    <property type="protein sequence ID" value="TCU89857.1"/>
    <property type="molecule type" value="Genomic_DNA"/>
</dbReference>
<protein>
    <submittedName>
        <fullName evidence="1">Uncharacterized protein</fullName>
    </submittedName>
</protein>